<proteinExistence type="inferred from homology"/>
<feature type="non-terminal residue" evidence="6">
    <location>
        <position position="239"/>
    </location>
</feature>
<dbReference type="GO" id="GO:0004112">
    <property type="term" value="F:cyclic-nucleotide phosphodiesterase activity"/>
    <property type="evidence" value="ECO:0007669"/>
    <property type="project" value="InterPro"/>
</dbReference>
<dbReference type="Pfam" id="PF00149">
    <property type="entry name" value="Metallophos"/>
    <property type="match status" value="1"/>
</dbReference>
<reference evidence="6" key="1">
    <citation type="submission" date="2018-05" db="EMBL/GenBank/DDBJ databases">
        <authorList>
            <person name="Lanie J.A."/>
            <person name="Ng W.-L."/>
            <person name="Kazmierczak K.M."/>
            <person name="Andrzejewski T.M."/>
            <person name="Davidsen T.M."/>
            <person name="Wayne K.J."/>
            <person name="Tettelin H."/>
            <person name="Glass J.I."/>
            <person name="Rusch D."/>
            <person name="Podicherti R."/>
            <person name="Tsui H.-C.T."/>
            <person name="Winkler M.E."/>
        </authorList>
    </citation>
    <scope>NUCLEOTIDE SEQUENCE</scope>
</reference>
<organism evidence="6">
    <name type="scientific">marine metagenome</name>
    <dbReference type="NCBI Taxonomy" id="408172"/>
    <lineage>
        <taxon>unclassified sequences</taxon>
        <taxon>metagenomes</taxon>
        <taxon>ecological metagenomes</taxon>
    </lineage>
</organism>
<dbReference type="SUPFAM" id="SSF56300">
    <property type="entry name" value="Metallo-dependent phosphatases"/>
    <property type="match status" value="1"/>
</dbReference>
<dbReference type="PANTHER" id="PTHR42988:SF2">
    <property type="entry name" value="CYCLIC NUCLEOTIDE PHOSPHODIESTERASE CBUA0032-RELATED"/>
    <property type="match status" value="1"/>
</dbReference>
<comment type="similarity">
    <text evidence="4">Belongs to the cyclic nucleotide phosphodiesterase class-III family.</text>
</comment>
<dbReference type="GO" id="GO:0046872">
    <property type="term" value="F:metal ion binding"/>
    <property type="evidence" value="ECO:0007669"/>
    <property type="project" value="UniProtKB-KW"/>
</dbReference>
<dbReference type="CDD" id="cd07402">
    <property type="entry name" value="MPP_GpdQ"/>
    <property type="match status" value="1"/>
</dbReference>
<dbReference type="InterPro" id="IPR026575">
    <property type="entry name" value="GpdQ/CpdA-like"/>
</dbReference>
<gene>
    <name evidence="6" type="ORF">METZ01_LOCUS311412</name>
</gene>
<accession>A0A382NDG8</accession>
<evidence type="ECO:0000259" key="5">
    <source>
        <dbReference type="Pfam" id="PF00149"/>
    </source>
</evidence>
<evidence type="ECO:0000256" key="1">
    <source>
        <dbReference type="ARBA" id="ARBA00022723"/>
    </source>
</evidence>
<dbReference type="InterPro" id="IPR029052">
    <property type="entry name" value="Metallo-depent_PP-like"/>
</dbReference>
<dbReference type="EMBL" id="UINC01099350">
    <property type="protein sequence ID" value="SVC58558.1"/>
    <property type="molecule type" value="Genomic_DNA"/>
</dbReference>
<feature type="domain" description="Calcineurin-like phosphoesterase" evidence="5">
    <location>
        <begin position="1"/>
        <end position="196"/>
    </location>
</feature>
<keyword evidence="2" id="KW-0378">Hydrolase</keyword>
<dbReference type="InterPro" id="IPR004843">
    <property type="entry name" value="Calcineurin-like_PHP"/>
</dbReference>
<evidence type="ECO:0000256" key="3">
    <source>
        <dbReference type="ARBA" id="ARBA00023004"/>
    </source>
</evidence>
<sequence length="239" mass="27425">MKIIQITDTHLMPRGTELHGLNPCERLEACIASIKEFHADAELCIITGDLTDCGDREAYRDFRKILQQLPMPFHPLIGNHDNRKIFSEVFPEVPLDKYGFVQQVLDTSLGSFLLLDTVEHGKHWGSYCEKRGAWLRSQLETAGSKAVYLFMHHPPFKIGIPRLDRISLREDAQRIQQIVSNFSNIKHLFFGHVHRPVSGSWHGIPFTTLRGTNHQIQFDLNAEDYLPISHEPPAYCVIF</sequence>
<evidence type="ECO:0000313" key="6">
    <source>
        <dbReference type="EMBL" id="SVC58558.1"/>
    </source>
</evidence>
<evidence type="ECO:0000256" key="2">
    <source>
        <dbReference type="ARBA" id="ARBA00022801"/>
    </source>
</evidence>
<name>A0A382NDG8_9ZZZZ</name>
<protein>
    <recommendedName>
        <fullName evidence="5">Calcineurin-like phosphoesterase domain-containing protein</fullName>
    </recommendedName>
</protein>
<dbReference type="AlphaFoldDB" id="A0A382NDG8"/>
<dbReference type="InterPro" id="IPR050884">
    <property type="entry name" value="CNP_phosphodiesterase-III"/>
</dbReference>
<dbReference type="PANTHER" id="PTHR42988">
    <property type="entry name" value="PHOSPHOHYDROLASE"/>
    <property type="match status" value="1"/>
</dbReference>
<evidence type="ECO:0000256" key="4">
    <source>
        <dbReference type="ARBA" id="ARBA00025742"/>
    </source>
</evidence>
<dbReference type="Gene3D" id="3.60.21.10">
    <property type="match status" value="1"/>
</dbReference>
<keyword evidence="3" id="KW-0408">Iron</keyword>
<keyword evidence="1" id="KW-0479">Metal-binding</keyword>